<dbReference type="OrthoDB" id="7872878at2759"/>
<protein>
    <submittedName>
        <fullName evidence="2">Uncharacterized protein</fullName>
    </submittedName>
</protein>
<gene>
    <name evidence="2" type="ORF">M5D96_009279</name>
</gene>
<dbReference type="EMBL" id="JAMKOV010000010">
    <property type="protein sequence ID" value="KAI8037778.1"/>
    <property type="molecule type" value="Genomic_DNA"/>
</dbReference>
<evidence type="ECO:0000256" key="1">
    <source>
        <dbReference type="SAM" id="MobiDB-lite"/>
    </source>
</evidence>
<feature type="region of interest" description="Disordered" evidence="1">
    <location>
        <begin position="27"/>
        <end position="56"/>
    </location>
</feature>
<accession>A0A9P9YJK7</accession>
<feature type="compositionally biased region" description="Low complexity" evidence="1">
    <location>
        <begin position="33"/>
        <end position="56"/>
    </location>
</feature>
<comment type="caution">
    <text evidence="2">The sequence shown here is derived from an EMBL/GenBank/DDBJ whole genome shotgun (WGS) entry which is preliminary data.</text>
</comment>
<keyword evidence="3" id="KW-1185">Reference proteome</keyword>
<sequence length="152" mass="17204">MELSPIPDHWLNGLRSVPATTNLRPRTRRRWYSASRSVSPSPSPSSTSNSSLLRRPSILRRRTGNRAFSVAQAQAIFRAERLMTGSLTDVDDYSDVESAERCHRNVFARTLRRGNSISDCSQCSSDEEQDKVKCKNKKPTVPSHLAEWLYPV</sequence>
<proteinExistence type="predicted"/>
<reference evidence="2" key="1">
    <citation type="journal article" date="2023" name="Genome Biol. Evol.">
        <title>Long-read-based Genome Assembly of Drosophila gunungcola Reveals Fewer Chemosensory Genes in Flower-breeding Species.</title>
        <authorList>
            <person name="Negi A."/>
            <person name="Liao B.Y."/>
            <person name="Yeh S.D."/>
        </authorList>
    </citation>
    <scope>NUCLEOTIDE SEQUENCE</scope>
    <source>
        <strain evidence="2">Sukarami</strain>
    </source>
</reference>
<evidence type="ECO:0000313" key="2">
    <source>
        <dbReference type="EMBL" id="KAI8037778.1"/>
    </source>
</evidence>
<organism evidence="2 3">
    <name type="scientific">Drosophila gunungcola</name>
    <name type="common">fruit fly</name>
    <dbReference type="NCBI Taxonomy" id="103775"/>
    <lineage>
        <taxon>Eukaryota</taxon>
        <taxon>Metazoa</taxon>
        <taxon>Ecdysozoa</taxon>
        <taxon>Arthropoda</taxon>
        <taxon>Hexapoda</taxon>
        <taxon>Insecta</taxon>
        <taxon>Pterygota</taxon>
        <taxon>Neoptera</taxon>
        <taxon>Endopterygota</taxon>
        <taxon>Diptera</taxon>
        <taxon>Brachycera</taxon>
        <taxon>Muscomorpha</taxon>
        <taxon>Ephydroidea</taxon>
        <taxon>Drosophilidae</taxon>
        <taxon>Drosophila</taxon>
        <taxon>Sophophora</taxon>
    </lineage>
</organism>
<dbReference type="Proteomes" id="UP001059596">
    <property type="component" value="Unassembled WGS sequence"/>
</dbReference>
<dbReference type="AlphaFoldDB" id="A0A9P9YJK7"/>
<name>A0A9P9YJK7_9MUSC</name>
<evidence type="ECO:0000313" key="3">
    <source>
        <dbReference type="Proteomes" id="UP001059596"/>
    </source>
</evidence>